<evidence type="ECO:0000256" key="1">
    <source>
        <dbReference type="SAM" id="MobiDB-lite"/>
    </source>
</evidence>
<evidence type="ECO:0000313" key="3">
    <source>
        <dbReference type="EMBL" id="TWF75651.1"/>
    </source>
</evidence>
<keyword evidence="4" id="KW-1185">Reference proteome</keyword>
<evidence type="ECO:0000259" key="2">
    <source>
        <dbReference type="Pfam" id="PF03235"/>
    </source>
</evidence>
<accession>A0A561SLB0</accession>
<dbReference type="Proteomes" id="UP000321261">
    <property type="component" value="Unassembled WGS sequence"/>
</dbReference>
<dbReference type="AlphaFoldDB" id="A0A561SLB0"/>
<protein>
    <submittedName>
        <fullName evidence="3">Uncharacterized protein DUF262</fullName>
    </submittedName>
</protein>
<dbReference type="PANTHER" id="PTHR37292">
    <property type="entry name" value="VNG6097C"/>
    <property type="match status" value="1"/>
</dbReference>
<dbReference type="Pfam" id="PF03235">
    <property type="entry name" value="GmrSD_N"/>
    <property type="match status" value="1"/>
</dbReference>
<comment type="caution">
    <text evidence="3">The sequence shown here is derived from an EMBL/GenBank/DDBJ whole genome shotgun (WGS) entry which is preliminary data.</text>
</comment>
<feature type="compositionally biased region" description="Low complexity" evidence="1">
    <location>
        <begin position="661"/>
        <end position="672"/>
    </location>
</feature>
<dbReference type="OrthoDB" id="9787127at2"/>
<evidence type="ECO:0000313" key="4">
    <source>
        <dbReference type="Proteomes" id="UP000321261"/>
    </source>
</evidence>
<reference evidence="3 4" key="1">
    <citation type="submission" date="2019-06" db="EMBL/GenBank/DDBJ databases">
        <title>Sequencing the genomes of 1000 actinobacteria strains.</title>
        <authorList>
            <person name="Klenk H.-P."/>
        </authorList>
    </citation>
    <scope>NUCLEOTIDE SEQUENCE [LARGE SCALE GENOMIC DNA]</scope>
    <source>
        <strain evidence="3 4">DSM 45671</strain>
    </source>
</reference>
<dbReference type="PANTHER" id="PTHR37292:SF2">
    <property type="entry name" value="DUF262 DOMAIN-CONTAINING PROTEIN"/>
    <property type="match status" value="1"/>
</dbReference>
<gene>
    <name evidence="3" type="ORF">FHX44_111535</name>
</gene>
<feature type="domain" description="GmrSD restriction endonucleases N-terminal" evidence="2">
    <location>
        <begin position="5"/>
        <end position="213"/>
    </location>
</feature>
<name>A0A561SLB0_9PSEU</name>
<organism evidence="3 4">
    <name type="scientific">Pseudonocardia hierapolitana</name>
    <dbReference type="NCBI Taxonomy" id="1128676"/>
    <lineage>
        <taxon>Bacteria</taxon>
        <taxon>Bacillati</taxon>
        <taxon>Actinomycetota</taxon>
        <taxon>Actinomycetes</taxon>
        <taxon>Pseudonocardiales</taxon>
        <taxon>Pseudonocardiaceae</taxon>
        <taxon>Pseudonocardia</taxon>
    </lineage>
</organism>
<sequence>MAKLGTILDQIDAGSMLLPEFQRGYVWNREQVRGLMRSLYYGYPVGALLVWETEGSGQAVRGGGATSGPKQLLLDGQQRVTTLYGIVRGRPPSFFEGESDAFDDLRFNVETEAFQFHAPVKMKDDPRWVDVTALFVEGPGETYAVLSTHPETRDRFTLYVDRLQKVRNIVERVFHIEAITGADKTVDVVVDIFNRVNSGGTKLSKGDLALARICSEWGDARPTMRRNLDRWRDDDGFSFTADWLLRNVNAAATGRAPFSALEDVSADDFRDALNATLHHIEHFLRELAVGRLGLDHDRVLMGRYAIPVLTRHLHKHGGRFADGAEADKALYWYVQAALRGRFAGSTETFLAKDLETVDKHGIDGVIAALARTRKGNMSIDAQDFEGVGKGSRSYPLLYMLARVTAALDLVTGRPLGADTDAVQTHEIFPKQTLNKAGFSRAEVNQIANFAFLTPSSAIQFSGLDPATYLGSLDPVARRSQFIPDDPALWRVENYRRFLDARRQLLAAAANEFLDDLLAGRRPWSKPLEAIAVSPEIDESDARAVQIRSLVDELVEMGYAKPVLDTEIADPETGRTLAVAEAFWPEGLQPGQGAPVVLELDPEEAELARLAELRFEVFTSVDALRGYAQRRGEVASGDREDDGVSPVAGDLLAAAHDPTPLAPAESSPAPEQLADADTPDVGGALDRALLDVTERCRTELDYHPRYFVSMVAQHGSLGAVRRLLAAPAVSDGFVLLWERQRLDLSVEAIVTDSRFAHLFTEQEQAIARRRLEDFGYDPQAA</sequence>
<feature type="region of interest" description="Disordered" evidence="1">
    <location>
        <begin position="656"/>
        <end position="679"/>
    </location>
</feature>
<proteinExistence type="predicted"/>
<dbReference type="InterPro" id="IPR004919">
    <property type="entry name" value="GmrSD_N"/>
</dbReference>
<dbReference type="EMBL" id="VIWU01000001">
    <property type="protein sequence ID" value="TWF75651.1"/>
    <property type="molecule type" value="Genomic_DNA"/>
</dbReference>